<dbReference type="STRING" id="366602.Caul_0576"/>
<dbReference type="Gene3D" id="1.10.10.60">
    <property type="entry name" value="Homeodomain-like"/>
    <property type="match status" value="1"/>
</dbReference>
<evidence type="ECO:0000313" key="2">
    <source>
        <dbReference type="EMBL" id="ABZ69709.1"/>
    </source>
</evidence>
<dbReference type="GO" id="GO:0000976">
    <property type="term" value="F:transcription cis-regulatory region binding"/>
    <property type="evidence" value="ECO:0007669"/>
    <property type="project" value="TreeGrafter"/>
</dbReference>
<protein>
    <submittedName>
        <fullName evidence="2">Uncharacterized protein</fullName>
    </submittedName>
</protein>
<dbReference type="OrthoDB" id="9805730at2"/>
<dbReference type="GO" id="GO:0003700">
    <property type="term" value="F:DNA-binding transcription factor activity"/>
    <property type="evidence" value="ECO:0007669"/>
    <property type="project" value="TreeGrafter"/>
</dbReference>
<accession>B0T7H1</accession>
<dbReference type="PANTHER" id="PTHR47894:SF1">
    <property type="entry name" value="HTH-TYPE TRANSCRIPTIONAL REGULATOR VQSM"/>
    <property type="match status" value="1"/>
</dbReference>
<organism evidence="2">
    <name type="scientific">Caulobacter sp. (strain K31)</name>
    <dbReference type="NCBI Taxonomy" id="366602"/>
    <lineage>
        <taxon>Bacteria</taxon>
        <taxon>Pseudomonadati</taxon>
        <taxon>Pseudomonadota</taxon>
        <taxon>Alphaproteobacteria</taxon>
        <taxon>Caulobacterales</taxon>
        <taxon>Caulobacteraceae</taxon>
        <taxon>Caulobacter</taxon>
    </lineage>
</organism>
<keyword evidence="1" id="KW-0238">DNA-binding</keyword>
<dbReference type="HOGENOM" id="CLU_730939_0_0_5"/>
<gene>
    <name evidence="2" type="ordered locus">Caul_0576</name>
</gene>
<name>B0T7H1_CAUSK</name>
<proteinExistence type="predicted"/>
<dbReference type="PANTHER" id="PTHR47894">
    <property type="entry name" value="HTH-TYPE TRANSCRIPTIONAL REGULATOR GADX"/>
    <property type="match status" value="1"/>
</dbReference>
<dbReference type="EMBL" id="CP000927">
    <property type="protein sequence ID" value="ABZ69709.1"/>
    <property type="molecule type" value="Genomic_DNA"/>
</dbReference>
<reference evidence="2" key="1">
    <citation type="submission" date="2008-01" db="EMBL/GenBank/DDBJ databases">
        <title>Complete sequence of chromosome of Caulobacter sp. K31.</title>
        <authorList>
            <consortium name="US DOE Joint Genome Institute"/>
            <person name="Copeland A."/>
            <person name="Lucas S."/>
            <person name="Lapidus A."/>
            <person name="Barry K."/>
            <person name="Glavina del Rio T."/>
            <person name="Dalin E."/>
            <person name="Tice H."/>
            <person name="Pitluck S."/>
            <person name="Bruce D."/>
            <person name="Goodwin L."/>
            <person name="Thompson L.S."/>
            <person name="Brettin T."/>
            <person name="Detter J.C."/>
            <person name="Han C."/>
            <person name="Schmutz J."/>
            <person name="Larimer F."/>
            <person name="Land M."/>
            <person name="Hauser L."/>
            <person name="Kyrpides N."/>
            <person name="Kim E."/>
            <person name="Stephens C."/>
            <person name="Richardson P."/>
        </authorList>
    </citation>
    <scope>NUCLEOTIDE SEQUENCE [LARGE SCALE GENOMIC DNA]</scope>
    <source>
        <strain evidence="2">K31</strain>
    </source>
</reference>
<dbReference type="eggNOG" id="COG2207">
    <property type="taxonomic scope" value="Bacteria"/>
</dbReference>
<dbReference type="KEGG" id="cak:Caul_0576"/>
<dbReference type="GO" id="GO:0005829">
    <property type="term" value="C:cytosol"/>
    <property type="evidence" value="ECO:0007669"/>
    <property type="project" value="TreeGrafter"/>
</dbReference>
<evidence type="ECO:0000256" key="1">
    <source>
        <dbReference type="ARBA" id="ARBA00023125"/>
    </source>
</evidence>
<dbReference type="AlphaFoldDB" id="B0T7H1"/>
<sequence>MTEMARTWVAAGERKGVGQGVGDKGLPFGWAGKTAAIAAARGAPILDWLSRANVGGSQGVIHDKTDLSVAQYTLMCVGIINLVDDEIHAVSRTKMPRGTAAIGLRIMASARSLRTAIEALGKFYLMIGQGEKIALVTSGATTQIQVSADVPDPQLSATVQEMIAVSLHCQFSFILDRLLPLTAFVTHGDHPHYNQVHPYLGCPILRGKRTALVVPTWCLDLEPVAKLGDTPVTDAVLHWLKLLDARPAIGFDRHSLKPVSAAVYERLSQRDISYAECGLELQLPHDELRRALAAEGAGYRSLRHSAFLERLQPHLLSGACLDDIAFALGFSDARSLRRGVRSASGLSVSELRNVICVSDSPCDPLVIGHLKHQLDAMN</sequence>